<organism evidence="3 4">
    <name type="scientific">Hafnia alvei</name>
    <dbReference type="NCBI Taxonomy" id="569"/>
    <lineage>
        <taxon>Bacteria</taxon>
        <taxon>Pseudomonadati</taxon>
        <taxon>Pseudomonadota</taxon>
        <taxon>Gammaproteobacteria</taxon>
        <taxon>Enterobacterales</taxon>
        <taxon>Hafniaceae</taxon>
        <taxon>Hafnia</taxon>
    </lineage>
</organism>
<gene>
    <name evidence="3" type="ORF">BN1044_03942</name>
</gene>
<dbReference type="EMBL" id="FMIQ01000072">
    <property type="protein sequence ID" value="SCM54439.1"/>
    <property type="molecule type" value="Genomic_DNA"/>
</dbReference>
<dbReference type="AlphaFoldDB" id="A0A1C6Z6C0"/>
<dbReference type="Pfam" id="PF00534">
    <property type="entry name" value="Glycos_transf_1"/>
    <property type="match status" value="1"/>
</dbReference>
<evidence type="ECO:0000313" key="3">
    <source>
        <dbReference type="EMBL" id="SCM54439.1"/>
    </source>
</evidence>
<dbReference type="RefSeq" id="WP_072310114.1">
    <property type="nucleotide sequence ID" value="NZ_FMIQ01000072.1"/>
</dbReference>
<dbReference type="GO" id="GO:0016757">
    <property type="term" value="F:glycosyltransferase activity"/>
    <property type="evidence" value="ECO:0007669"/>
    <property type="project" value="InterPro"/>
</dbReference>
<accession>A0A1C6Z6C0</accession>
<dbReference type="SUPFAM" id="SSF53756">
    <property type="entry name" value="UDP-Glycosyltransferase/glycogen phosphorylase"/>
    <property type="match status" value="1"/>
</dbReference>
<evidence type="ECO:0000259" key="2">
    <source>
        <dbReference type="Pfam" id="PF13439"/>
    </source>
</evidence>
<proteinExistence type="predicted"/>
<dbReference type="GO" id="GO:1901135">
    <property type="term" value="P:carbohydrate derivative metabolic process"/>
    <property type="evidence" value="ECO:0007669"/>
    <property type="project" value="UniProtKB-ARBA"/>
</dbReference>
<dbReference type="Proteomes" id="UP000094844">
    <property type="component" value="Unassembled WGS sequence"/>
</dbReference>
<dbReference type="OrthoDB" id="9777346at2"/>
<feature type="domain" description="Glycosyltransferase subfamily 4-like N-terminal" evidence="2">
    <location>
        <begin position="32"/>
        <end position="186"/>
    </location>
</feature>
<dbReference type="PANTHER" id="PTHR12526:SF630">
    <property type="entry name" value="GLYCOSYLTRANSFERASE"/>
    <property type="match status" value="1"/>
</dbReference>
<name>A0A1C6Z6C0_HAFAL</name>
<keyword evidence="3" id="KW-0808">Transferase</keyword>
<reference evidence="3 4" key="1">
    <citation type="submission" date="2016-09" db="EMBL/GenBank/DDBJ databases">
        <authorList>
            <person name="Capua I."/>
            <person name="De Benedictis P."/>
            <person name="Joannis T."/>
            <person name="Lombin L.H."/>
            <person name="Cattoli G."/>
        </authorList>
    </citation>
    <scope>NUCLEOTIDE SEQUENCE [LARGE SCALE GENOMIC DNA]</scope>
    <source>
        <strain evidence="3 4">GB001</strain>
    </source>
</reference>
<feature type="domain" description="Glycosyl transferase family 1" evidence="1">
    <location>
        <begin position="203"/>
        <end position="355"/>
    </location>
</feature>
<evidence type="ECO:0000259" key="1">
    <source>
        <dbReference type="Pfam" id="PF00534"/>
    </source>
</evidence>
<dbReference type="Pfam" id="PF13439">
    <property type="entry name" value="Glyco_transf_4"/>
    <property type="match status" value="1"/>
</dbReference>
<dbReference type="Gene3D" id="3.40.50.2000">
    <property type="entry name" value="Glycogen Phosphorylase B"/>
    <property type="match status" value="2"/>
</dbReference>
<dbReference type="InterPro" id="IPR001296">
    <property type="entry name" value="Glyco_trans_1"/>
</dbReference>
<evidence type="ECO:0000313" key="4">
    <source>
        <dbReference type="Proteomes" id="UP000094844"/>
    </source>
</evidence>
<protein>
    <submittedName>
        <fullName evidence="3">Glycosyltransferase involved in cell wall bisynthesis</fullName>
    </submittedName>
</protein>
<dbReference type="PANTHER" id="PTHR12526">
    <property type="entry name" value="GLYCOSYLTRANSFERASE"/>
    <property type="match status" value="1"/>
</dbReference>
<sequence length="379" mass="43979">MDKISYLSDKKNGNINTKKKICFFALDMVEKGGMQRVVVELANSMQTDYEVHILTFPNSSGYIDIPYEFEKENILVSEVCSYEKFFIFNKIKNYPLIIKSIREYIQKNNISVFLSIGMGTVVWSCLAQLRLPCKYICCDHTSFLRKESWAVRGRFLSRIFADNIVVLTYQDAESWRCRKVSVIYNPSPYAGEHHRILFNPEIKKRKIIALGRFVEVKGFERLLDIWYEIEKNNCYDYTLEIVGEGPLEKHLKNIVDDKKMKNVSILPFKKDVANLYQESKIQVLTSYFEGLSMVLVEGQSFCLPAVSYDIPSGPSEIIKDGETGYLVKNGDKAAFVDKLTTLMKYDDILNRMAQNCLAERERFSSQKILRKWKSIFESK</sequence>
<dbReference type="InterPro" id="IPR028098">
    <property type="entry name" value="Glyco_trans_4-like_N"/>
</dbReference>